<comment type="caution">
    <text evidence="1">The sequence shown here is derived from an EMBL/GenBank/DDBJ whole genome shotgun (WGS) entry which is preliminary data.</text>
</comment>
<protein>
    <submittedName>
        <fullName evidence="1">8462_t:CDS:1</fullName>
    </submittedName>
</protein>
<proteinExistence type="predicted"/>
<keyword evidence="2" id="KW-1185">Reference proteome</keyword>
<reference evidence="1" key="1">
    <citation type="submission" date="2021-06" db="EMBL/GenBank/DDBJ databases">
        <authorList>
            <person name="Kallberg Y."/>
            <person name="Tangrot J."/>
            <person name="Rosling A."/>
        </authorList>
    </citation>
    <scope>NUCLEOTIDE SEQUENCE</scope>
    <source>
        <strain evidence="1">IN212</strain>
    </source>
</reference>
<dbReference type="EMBL" id="CAJVPZ010001534">
    <property type="protein sequence ID" value="CAG8494542.1"/>
    <property type="molecule type" value="Genomic_DNA"/>
</dbReference>
<name>A0A9N8ZER4_9GLOM</name>
<dbReference type="Proteomes" id="UP000789396">
    <property type="component" value="Unassembled WGS sequence"/>
</dbReference>
<dbReference type="OrthoDB" id="2420582at2759"/>
<gene>
    <name evidence="1" type="ORF">RFULGI_LOCUS2142</name>
</gene>
<dbReference type="AlphaFoldDB" id="A0A9N8ZER4"/>
<dbReference type="Gene3D" id="3.40.462.20">
    <property type="match status" value="1"/>
</dbReference>
<accession>A0A9N8ZER4</accession>
<sequence>MLYKKLNEYGEKFDPNLSVEIIHKYNQTDNPTTSVQTVYLGPKNEAQKCLKNFIDESRPNPINDSSYRIVDWFVSITNNKTITDESKLYEYIEDEDKDERKPVKMKSFLLTLQGYLIKGLRAYSNL</sequence>
<organism evidence="1 2">
    <name type="scientific">Racocetra fulgida</name>
    <dbReference type="NCBI Taxonomy" id="60492"/>
    <lineage>
        <taxon>Eukaryota</taxon>
        <taxon>Fungi</taxon>
        <taxon>Fungi incertae sedis</taxon>
        <taxon>Mucoromycota</taxon>
        <taxon>Glomeromycotina</taxon>
        <taxon>Glomeromycetes</taxon>
        <taxon>Diversisporales</taxon>
        <taxon>Gigasporaceae</taxon>
        <taxon>Racocetra</taxon>
    </lineage>
</organism>
<evidence type="ECO:0000313" key="1">
    <source>
        <dbReference type="EMBL" id="CAG8494542.1"/>
    </source>
</evidence>
<evidence type="ECO:0000313" key="2">
    <source>
        <dbReference type="Proteomes" id="UP000789396"/>
    </source>
</evidence>